<dbReference type="InterPro" id="IPR055348">
    <property type="entry name" value="DctQ"/>
</dbReference>
<evidence type="ECO:0000256" key="5">
    <source>
        <dbReference type="ARBA" id="ARBA00022692"/>
    </source>
</evidence>
<evidence type="ECO:0000259" key="10">
    <source>
        <dbReference type="Pfam" id="PF04290"/>
    </source>
</evidence>
<comment type="subcellular location">
    <subcellularLocation>
        <location evidence="1 9">Cell inner membrane</location>
        <topology evidence="1 9">Multi-pass membrane protein</topology>
    </subcellularLocation>
</comment>
<feature type="domain" description="Tripartite ATP-independent periplasmic transporters DctQ component" evidence="10">
    <location>
        <begin position="20"/>
        <end position="151"/>
    </location>
</feature>
<evidence type="ECO:0000256" key="1">
    <source>
        <dbReference type="ARBA" id="ARBA00004429"/>
    </source>
</evidence>
<evidence type="ECO:0000256" key="6">
    <source>
        <dbReference type="ARBA" id="ARBA00022989"/>
    </source>
</evidence>
<dbReference type="Pfam" id="PF04290">
    <property type="entry name" value="DctQ"/>
    <property type="match status" value="1"/>
</dbReference>
<evidence type="ECO:0000256" key="4">
    <source>
        <dbReference type="ARBA" id="ARBA00022519"/>
    </source>
</evidence>
<keyword evidence="6 9" id="KW-1133">Transmembrane helix</keyword>
<dbReference type="RefSeq" id="WP_051512707.1">
    <property type="nucleotide sequence ID" value="NZ_AVFL01000017.1"/>
</dbReference>
<evidence type="ECO:0000256" key="2">
    <source>
        <dbReference type="ARBA" id="ARBA00022448"/>
    </source>
</evidence>
<comment type="subunit">
    <text evidence="9">The complex comprises the extracytoplasmic solute receptor protein and the two transmembrane proteins.</text>
</comment>
<name>W9GXK4_9PROT</name>
<organism evidence="11 12">
    <name type="scientific">Skermanella stibiiresistens SB22</name>
    <dbReference type="NCBI Taxonomy" id="1385369"/>
    <lineage>
        <taxon>Bacteria</taxon>
        <taxon>Pseudomonadati</taxon>
        <taxon>Pseudomonadota</taxon>
        <taxon>Alphaproteobacteria</taxon>
        <taxon>Rhodospirillales</taxon>
        <taxon>Azospirillaceae</taxon>
        <taxon>Skermanella</taxon>
    </lineage>
</organism>
<keyword evidence="2 9" id="KW-0813">Transport</keyword>
<comment type="function">
    <text evidence="9">Part of the tripartite ATP-independent periplasmic (TRAP) transport system.</text>
</comment>
<dbReference type="GO" id="GO:0022857">
    <property type="term" value="F:transmembrane transporter activity"/>
    <property type="evidence" value="ECO:0007669"/>
    <property type="project" value="UniProtKB-UniRule"/>
</dbReference>
<keyword evidence="5 9" id="KW-0812">Transmembrane</keyword>
<feature type="transmembrane region" description="Helical" evidence="9">
    <location>
        <begin position="44"/>
        <end position="61"/>
    </location>
</feature>
<evidence type="ECO:0000313" key="12">
    <source>
        <dbReference type="Proteomes" id="UP000019486"/>
    </source>
</evidence>
<feature type="transmembrane region" description="Helical" evidence="9">
    <location>
        <begin position="82"/>
        <end position="104"/>
    </location>
</feature>
<evidence type="ECO:0000256" key="8">
    <source>
        <dbReference type="ARBA" id="ARBA00038436"/>
    </source>
</evidence>
<keyword evidence="3" id="KW-1003">Cell membrane</keyword>
<dbReference type="STRING" id="1385369.N825_12140"/>
<reference evidence="11 12" key="1">
    <citation type="submission" date="2013-08" db="EMBL/GenBank/DDBJ databases">
        <title>The genome sequence of Skermanella stibiiresistens.</title>
        <authorList>
            <person name="Zhu W."/>
            <person name="Wang G."/>
        </authorList>
    </citation>
    <scope>NUCLEOTIDE SEQUENCE [LARGE SCALE GENOMIC DNA]</scope>
    <source>
        <strain evidence="11 12">SB22</strain>
    </source>
</reference>
<protein>
    <recommendedName>
        <fullName evidence="9">TRAP transporter small permease protein</fullName>
    </recommendedName>
</protein>
<evidence type="ECO:0000313" key="11">
    <source>
        <dbReference type="EMBL" id="EWY38554.1"/>
    </source>
</evidence>
<feature type="transmembrane region" description="Helical" evidence="9">
    <location>
        <begin position="124"/>
        <end position="143"/>
    </location>
</feature>
<dbReference type="PANTHER" id="PTHR35011:SF2">
    <property type="entry name" value="2,3-DIKETO-L-GULONATE TRAP TRANSPORTER SMALL PERMEASE PROTEIN YIAM"/>
    <property type="match status" value="1"/>
</dbReference>
<proteinExistence type="inferred from homology"/>
<feature type="transmembrane region" description="Helical" evidence="9">
    <location>
        <begin position="12"/>
        <end position="32"/>
    </location>
</feature>
<gene>
    <name evidence="11" type="ORF">N825_12140</name>
</gene>
<keyword evidence="4 9" id="KW-0997">Cell inner membrane</keyword>
<comment type="similarity">
    <text evidence="8 9">Belongs to the TRAP transporter small permease family.</text>
</comment>
<dbReference type="EMBL" id="AVFL01000017">
    <property type="protein sequence ID" value="EWY38554.1"/>
    <property type="molecule type" value="Genomic_DNA"/>
</dbReference>
<dbReference type="InterPro" id="IPR007387">
    <property type="entry name" value="TRAP_DctQ"/>
</dbReference>
<evidence type="ECO:0000256" key="3">
    <source>
        <dbReference type="ARBA" id="ARBA00022475"/>
    </source>
</evidence>
<dbReference type="AlphaFoldDB" id="W9GXK4"/>
<keyword evidence="7 9" id="KW-0472">Membrane</keyword>
<evidence type="ECO:0000256" key="7">
    <source>
        <dbReference type="ARBA" id="ARBA00023136"/>
    </source>
</evidence>
<accession>W9GXK4</accession>
<sequence length="170" mass="18109">MRALIDNIEEALCGLIFMAMTLLGFANVTVRYLSNHSLASTEELLINGFLLLTVLGAAIAAKRGDHLAVTIIHDLLPRRGKIAMIVISTALGCVLLGASAWFTAELVSNQLSNGMLSYALQVPAWYYTAAVPVAFVLVMVRFIQQAGRAVRELADPPMAMPGTGVGGSHV</sequence>
<keyword evidence="12" id="KW-1185">Reference proteome</keyword>
<dbReference type="GO" id="GO:0005886">
    <property type="term" value="C:plasma membrane"/>
    <property type="evidence" value="ECO:0007669"/>
    <property type="project" value="UniProtKB-SubCell"/>
</dbReference>
<dbReference type="PANTHER" id="PTHR35011">
    <property type="entry name" value="2,3-DIKETO-L-GULONATE TRAP TRANSPORTER SMALL PERMEASE PROTEIN YIAM"/>
    <property type="match status" value="1"/>
</dbReference>
<dbReference type="OrthoDB" id="4964541at2"/>
<dbReference type="Proteomes" id="UP000019486">
    <property type="component" value="Unassembled WGS sequence"/>
</dbReference>
<evidence type="ECO:0000256" key="9">
    <source>
        <dbReference type="RuleBase" id="RU369079"/>
    </source>
</evidence>
<dbReference type="GO" id="GO:0015740">
    <property type="term" value="P:C4-dicarboxylate transport"/>
    <property type="evidence" value="ECO:0007669"/>
    <property type="project" value="TreeGrafter"/>
</dbReference>
<comment type="caution">
    <text evidence="11">The sequence shown here is derived from an EMBL/GenBank/DDBJ whole genome shotgun (WGS) entry which is preliminary data.</text>
</comment>